<reference evidence="1" key="2">
    <citation type="journal article" date="2015" name="Fish Shellfish Immunol.">
        <title>Early steps in the European eel (Anguilla anguilla)-Vibrio vulnificus interaction in the gills: Role of the RtxA13 toxin.</title>
        <authorList>
            <person name="Callol A."/>
            <person name="Pajuelo D."/>
            <person name="Ebbesson L."/>
            <person name="Teles M."/>
            <person name="MacKenzie S."/>
            <person name="Amaro C."/>
        </authorList>
    </citation>
    <scope>NUCLEOTIDE SEQUENCE</scope>
</reference>
<organism evidence="1">
    <name type="scientific">Anguilla anguilla</name>
    <name type="common">European freshwater eel</name>
    <name type="synonym">Muraena anguilla</name>
    <dbReference type="NCBI Taxonomy" id="7936"/>
    <lineage>
        <taxon>Eukaryota</taxon>
        <taxon>Metazoa</taxon>
        <taxon>Chordata</taxon>
        <taxon>Craniata</taxon>
        <taxon>Vertebrata</taxon>
        <taxon>Euteleostomi</taxon>
        <taxon>Actinopterygii</taxon>
        <taxon>Neopterygii</taxon>
        <taxon>Teleostei</taxon>
        <taxon>Anguilliformes</taxon>
        <taxon>Anguillidae</taxon>
        <taxon>Anguilla</taxon>
    </lineage>
</organism>
<evidence type="ECO:0000313" key="1">
    <source>
        <dbReference type="EMBL" id="JAH32523.1"/>
    </source>
</evidence>
<accession>A0A0E9RW78</accession>
<dbReference type="AlphaFoldDB" id="A0A0E9RW78"/>
<proteinExistence type="predicted"/>
<sequence>MLLFSSLLRCEGLLLDSVHLSSLLDRAL</sequence>
<reference evidence="1" key="1">
    <citation type="submission" date="2014-11" db="EMBL/GenBank/DDBJ databases">
        <authorList>
            <person name="Amaro Gonzalez C."/>
        </authorList>
    </citation>
    <scope>NUCLEOTIDE SEQUENCE</scope>
</reference>
<dbReference type="EMBL" id="GBXM01076054">
    <property type="protein sequence ID" value="JAH32523.1"/>
    <property type="molecule type" value="Transcribed_RNA"/>
</dbReference>
<name>A0A0E9RW78_ANGAN</name>
<protein>
    <submittedName>
        <fullName evidence="1">Uncharacterized protein</fullName>
    </submittedName>
</protein>